<dbReference type="GO" id="GO:0005737">
    <property type="term" value="C:cytoplasm"/>
    <property type="evidence" value="ECO:0007669"/>
    <property type="project" value="UniProtKB-SubCell"/>
</dbReference>
<dbReference type="AlphaFoldDB" id="A0A0U3KP28"/>
<evidence type="ECO:0000256" key="4">
    <source>
        <dbReference type="ARBA" id="ARBA00023027"/>
    </source>
</evidence>
<feature type="binding site" evidence="5">
    <location>
        <position position="265"/>
    </location>
    <ligand>
        <name>NAD(+)</name>
        <dbReference type="ChEBI" id="CHEBI:57540"/>
    </ligand>
</feature>
<dbReference type="GO" id="GO:0070403">
    <property type="term" value="F:NAD+ binding"/>
    <property type="evidence" value="ECO:0007669"/>
    <property type="project" value="UniProtKB-UniRule"/>
</dbReference>
<dbReference type="RefSeq" id="WP_067860982.1">
    <property type="nucleotide sequence ID" value="NZ_CP011502.1"/>
</dbReference>
<dbReference type="GO" id="GO:0017136">
    <property type="term" value="F:histone deacetylase activity, NAD-dependent"/>
    <property type="evidence" value="ECO:0007669"/>
    <property type="project" value="TreeGrafter"/>
</dbReference>
<keyword evidence="2 5" id="KW-0479">Metal-binding</keyword>
<keyword evidence="4 5" id="KW-0520">NAD</keyword>
<keyword evidence="1 5" id="KW-0808">Transferase</keyword>
<feature type="binding site" evidence="5 6">
    <location>
        <position position="132"/>
    </location>
    <ligand>
        <name>Zn(2+)</name>
        <dbReference type="ChEBI" id="CHEBI:29105"/>
    </ligand>
</feature>
<keyword evidence="5" id="KW-0963">Cytoplasm</keyword>
<feature type="binding site" evidence="5 6">
    <location>
        <position position="135"/>
    </location>
    <ligand>
        <name>Zn(2+)</name>
        <dbReference type="ChEBI" id="CHEBI:29105"/>
    </ligand>
</feature>
<dbReference type="Proteomes" id="UP000067689">
    <property type="component" value="Chromosome"/>
</dbReference>
<dbReference type="PATRIC" id="fig|2041.4.peg.3523"/>
<proteinExistence type="inferred from homology"/>
<keyword evidence="3 5" id="KW-0862">Zinc</keyword>
<evidence type="ECO:0000256" key="3">
    <source>
        <dbReference type="ARBA" id="ARBA00022833"/>
    </source>
</evidence>
<feature type="binding site" evidence="5">
    <location>
        <begin position="106"/>
        <end position="109"/>
    </location>
    <ligand>
        <name>NAD(+)</name>
        <dbReference type="ChEBI" id="CHEBI:57540"/>
    </ligand>
</feature>
<comment type="cofactor">
    <cofactor evidence="5">
        <name>Zn(2+)</name>
        <dbReference type="ChEBI" id="CHEBI:29105"/>
    </cofactor>
    <text evidence="5">Binds 1 zinc ion per subunit.</text>
</comment>
<feature type="domain" description="Deacetylase sirtuin-type" evidence="7">
    <location>
        <begin position="5"/>
        <end position="277"/>
    </location>
</feature>
<organism evidence="8 9">
    <name type="scientific">Aeromicrobium erythreum</name>
    <dbReference type="NCBI Taxonomy" id="2041"/>
    <lineage>
        <taxon>Bacteria</taxon>
        <taxon>Bacillati</taxon>
        <taxon>Actinomycetota</taxon>
        <taxon>Actinomycetes</taxon>
        <taxon>Propionibacteriales</taxon>
        <taxon>Nocardioidaceae</taxon>
        <taxon>Aeromicrobium</taxon>
    </lineage>
</organism>
<protein>
    <recommendedName>
        <fullName evidence="5">NAD-dependent protein deacetylase</fullName>
        <ecNumber evidence="5">2.3.1.286</ecNumber>
    </recommendedName>
    <alternativeName>
        <fullName evidence="5">Regulatory protein SIR2 homolog</fullName>
    </alternativeName>
</protein>
<accession>A0A0U3KP28</accession>
<comment type="catalytic activity">
    <reaction evidence="5">
        <text>N(6)-acetyl-L-lysyl-[protein] + NAD(+) + H2O = 2''-O-acetyl-ADP-D-ribose + nicotinamide + L-lysyl-[protein]</text>
        <dbReference type="Rhea" id="RHEA:43636"/>
        <dbReference type="Rhea" id="RHEA-COMP:9752"/>
        <dbReference type="Rhea" id="RHEA-COMP:10731"/>
        <dbReference type="ChEBI" id="CHEBI:15377"/>
        <dbReference type="ChEBI" id="CHEBI:17154"/>
        <dbReference type="ChEBI" id="CHEBI:29969"/>
        <dbReference type="ChEBI" id="CHEBI:57540"/>
        <dbReference type="ChEBI" id="CHEBI:61930"/>
        <dbReference type="ChEBI" id="CHEBI:83767"/>
        <dbReference type="EC" id="2.3.1.286"/>
    </reaction>
</comment>
<evidence type="ECO:0000313" key="9">
    <source>
        <dbReference type="Proteomes" id="UP000067689"/>
    </source>
</evidence>
<dbReference type="InterPro" id="IPR026591">
    <property type="entry name" value="Sirtuin_cat_small_dom_sf"/>
</dbReference>
<dbReference type="GO" id="GO:0008270">
    <property type="term" value="F:zinc ion binding"/>
    <property type="evidence" value="ECO:0007669"/>
    <property type="project" value="UniProtKB-UniRule"/>
</dbReference>
<dbReference type="PROSITE" id="PS50305">
    <property type="entry name" value="SIRTUIN"/>
    <property type="match status" value="1"/>
</dbReference>
<dbReference type="Gene3D" id="3.30.1600.10">
    <property type="entry name" value="SIR2/SIRT2 'Small Domain"/>
    <property type="match status" value="1"/>
</dbReference>
<dbReference type="STRING" id="2041.AERYTH_16840"/>
<feature type="binding site" evidence="5">
    <location>
        <begin position="247"/>
        <end position="249"/>
    </location>
    <ligand>
        <name>NAD(+)</name>
        <dbReference type="ChEBI" id="CHEBI:57540"/>
    </ligand>
</feature>
<name>A0A0U3KP28_9ACTN</name>
<evidence type="ECO:0000256" key="6">
    <source>
        <dbReference type="PROSITE-ProRule" id="PRU00236"/>
    </source>
</evidence>
<feature type="binding site" evidence="5">
    <location>
        <begin position="221"/>
        <end position="223"/>
    </location>
    <ligand>
        <name>NAD(+)</name>
        <dbReference type="ChEBI" id="CHEBI:57540"/>
    </ligand>
</feature>
<keyword evidence="9" id="KW-1185">Reference proteome</keyword>
<dbReference type="KEGG" id="aer:AERYTH_16840"/>
<feature type="binding site" evidence="5 6">
    <location>
        <position position="184"/>
    </location>
    <ligand>
        <name>Zn(2+)</name>
        <dbReference type="ChEBI" id="CHEBI:29105"/>
    </ligand>
</feature>
<reference evidence="8 9" key="1">
    <citation type="journal article" date="1991" name="Int. J. Syst. Bacteriol.">
        <title>Description of the erythromycin-producing bacterium Arthrobacter sp. strain NRRL B-3381 as Aeromicrobium erythreum gen. nov., sp. nov.</title>
        <authorList>
            <person name="Miller E.S."/>
            <person name="Woese C.R."/>
            <person name="Brenner S."/>
        </authorList>
    </citation>
    <scope>NUCLEOTIDE SEQUENCE [LARGE SCALE GENOMIC DNA]</scope>
    <source>
        <strain evidence="8 9">AR18</strain>
    </source>
</reference>
<comment type="similarity">
    <text evidence="5">Belongs to the sirtuin family. Class II subfamily.</text>
</comment>
<dbReference type="PANTHER" id="PTHR11085:SF10">
    <property type="entry name" value="NAD-DEPENDENT PROTEIN DEACYLASE SIRTUIN-5, MITOCHONDRIAL-RELATED"/>
    <property type="match status" value="1"/>
</dbReference>
<dbReference type="EC" id="2.3.1.286" evidence="5"/>
<evidence type="ECO:0000259" key="7">
    <source>
        <dbReference type="PROSITE" id="PS50305"/>
    </source>
</evidence>
<dbReference type="EMBL" id="CP011502">
    <property type="protein sequence ID" value="ALX06243.1"/>
    <property type="molecule type" value="Genomic_DNA"/>
</dbReference>
<evidence type="ECO:0000256" key="2">
    <source>
        <dbReference type="ARBA" id="ARBA00022723"/>
    </source>
</evidence>
<dbReference type="PANTHER" id="PTHR11085">
    <property type="entry name" value="NAD-DEPENDENT PROTEIN DEACYLASE SIRTUIN-5, MITOCHONDRIAL-RELATED"/>
    <property type="match status" value="1"/>
</dbReference>
<dbReference type="Gene3D" id="3.40.50.1220">
    <property type="entry name" value="TPP-binding domain"/>
    <property type="match status" value="1"/>
</dbReference>
<evidence type="ECO:0000256" key="1">
    <source>
        <dbReference type="ARBA" id="ARBA00022679"/>
    </source>
</evidence>
<feature type="active site" description="Proton acceptor" evidence="5 6">
    <location>
        <position position="124"/>
    </location>
</feature>
<dbReference type="InterPro" id="IPR026590">
    <property type="entry name" value="Ssirtuin_cat_dom"/>
</dbReference>
<comment type="subcellular location">
    <subcellularLocation>
        <location evidence="5">Cytoplasm</location>
    </subcellularLocation>
</comment>
<dbReference type="HAMAP" id="MF_01967">
    <property type="entry name" value="Sirtuin_ClassII"/>
    <property type="match status" value="1"/>
</dbReference>
<dbReference type="InterPro" id="IPR029035">
    <property type="entry name" value="DHS-like_NAD/FAD-binding_dom"/>
</dbReference>
<dbReference type="InterPro" id="IPR003000">
    <property type="entry name" value="Sirtuin"/>
</dbReference>
<evidence type="ECO:0000256" key="5">
    <source>
        <dbReference type="HAMAP-Rule" id="MF_01967"/>
    </source>
</evidence>
<sequence length="277" mass="29953">MNGSRTPGSADVDRLAALLDGRRSLVLTGAGVSTDSGIPDYRGPDRLVVPTPMTIQQLRSSPEAVQRYWARAHLGWSRMGHAEPNATHHALVQWQRDDRLVGLITQNVDGLHERAGHRDVVDLHGRVDRVVCMDCGDRTPREAVQARHDRLNPGWSAQTVVHGPDGDVQLDDTSDFVVAPCLVCGGRLRPDVVFFGDSVPKPLVEHCFELVARADVLLVLGSSLQVMSGLRFVRRAAALGTPVVIVNRGNIRGDHLADLKLDAGCAETLGALAVPFA</sequence>
<dbReference type="InterPro" id="IPR050134">
    <property type="entry name" value="NAD-dep_sirtuin_deacylases"/>
</dbReference>
<feature type="binding site" evidence="5 6">
    <location>
        <position position="181"/>
    </location>
    <ligand>
        <name>Zn(2+)</name>
        <dbReference type="ChEBI" id="CHEBI:29105"/>
    </ligand>
</feature>
<gene>
    <name evidence="5" type="primary">cobB</name>
    <name evidence="8" type="ORF">AERYTH_16840</name>
</gene>
<dbReference type="InterPro" id="IPR026587">
    <property type="entry name" value="Sirtuin_class_II"/>
</dbReference>
<feature type="binding site" evidence="5">
    <location>
        <begin position="29"/>
        <end position="49"/>
    </location>
    <ligand>
        <name>NAD(+)</name>
        <dbReference type="ChEBI" id="CHEBI:57540"/>
    </ligand>
</feature>
<evidence type="ECO:0000313" key="8">
    <source>
        <dbReference type="EMBL" id="ALX06243.1"/>
    </source>
</evidence>
<comment type="function">
    <text evidence="5">NAD-dependent protein deacetylase which modulates the activities of several enzymes which are inactive in their acetylated form.</text>
</comment>
<dbReference type="Pfam" id="PF02146">
    <property type="entry name" value="SIR2"/>
    <property type="match status" value="1"/>
</dbReference>
<dbReference type="SUPFAM" id="SSF52467">
    <property type="entry name" value="DHS-like NAD/FAD-binding domain"/>
    <property type="match status" value="1"/>
</dbReference>